<sequence>MHLKPLKEGEDSLIVQDVPFDDEWVVGVEDEILLDTHDINDDRSSGQGIESSTSTQKQRKRNRSFSSKDNGKGKLHLVDEEDEWIQIKSEDEEDHRRIRYDDNSLDDPTSDDGDDHDVFSEEF</sequence>
<proteinExistence type="predicted"/>
<evidence type="ECO:0000256" key="1">
    <source>
        <dbReference type="SAM" id="MobiDB-lite"/>
    </source>
</evidence>
<evidence type="ECO:0000313" key="2">
    <source>
        <dbReference type="EMBL" id="KAL2471718.1"/>
    </source>
</evidence>
<name>A0ABD1Q697_9LAMI</name>
<feature type="compositionally biased region" description="Polar residues" evidence="1">
    <location>
        <begin position="45"/>
        <end position="56"/>
    </location>
</feature>
<gene>
    <name evidence="2" type="ORF">Adt_39854</name>
</gene>
<protein>
    <submittedName>
        <fullName evidence="2">Uncharacterized protein</fullName>
    </submittedName>
</protein>
<feature type="compositionally biased region" description="Basic and acidic residues" evidence="1">
    <location>
        <begin position="69"/>
        <end position="78"/>
    </location>
</feature>
<feature type="compositionally biased region" description="Acidic residues" evidence="1">
    <location>
        <begin position="103"/>
        <end position="115"/>
    </location>
</feature>
<organism evidence="2 3">
    <name type="scientific">Abeliophyllum distichum</name>
    <dbReference type="NCBI Taxonomy" id="126358"/>
    <lineage>
        <taxon>Eukaryota</taxon>
        <taxon>Viridiplantae</taxon>
        <taxon>Streptophyta</taxon>
        <taxon>Embryophyta</taxon>
        <taxon>Tracheophyta</taxon>
        <taxon>Spermatophyta</taxon>
        <taxon>Magnoliopsida</taxon>
        <taxon>eudicotyledons</taxon>
        <taxon>Gunneridae</taxon>
        <taxon>Pentapetalae</taxon>
        <taxon>asterids</taxon>
        <taxon>lamiids</taxon>
        <taxon>Lamiales</taxon>
        <taxon>Oleaceae</taxon>
        <taxon>Forsythieae</taxon>
        <taxon>Abeliophyllum</taxon>
    </lineage>
</organism>
<reference evidence="3" key="1">
    <citation type="submission" date="2024-07" db="EMBL/GenBank/DDBJ databases">
        <title>Two chromosome-level genome assemblies of Korean endemic species Abeliophyllum distichum and Forsythia ovata (Oleaceae).</title>
        <authorList>
            <person name="Jang H."/>
        </authorList>
    </citation>
    <scope>NUCLEOTIDE SEQUENCE [LARGE SCALE GENOMIC DNA]</scope>
</reference>
<evidence type="ECO:0000313" key="3">
    <source>
        <dbReference type="Proteomes" id="UP001604336"/>
    </source>
</evidence>
<keyword evidence="3" id="KW-1185">Reference proteome</keyword>
<dbReference type="EMBL" id="JBFOLK010000012">
    <property type="protein sequence ID" value="KAL2471718.1"/>
    <property type="molecule type" value="Genomic_DNA"/>
</dbReference>
<accession>A0ABD1Q697</accession>
<dbReference type="Proteomes" id="UP001604336">
    <property type="component" value="Unassembled WGS sequence"/>
</dbReference>
<dbReference type="AlphaFoldDB" id="A0ABD1Q697"/>
<comment type="caution">
    <text evidence="2">The sequence shown here is derived from an EMBL/GenBank/DDBJ whole genome shotgun (WGS) entry which is preliminary data.</text>
</comment>
<feature type="region of interest" description="Disordered" evidence="1">
    <location>
        <begin position="36"/>
        <end position="123"/>
    </location>
</feature>